<evidence type="ECO:0000259" key="1">
    <source>
        <dbReference type="SMART" id="SM00421"/>
    </source>
</evidence>
<keyword evidence="2" id="KW-0238">DNA-binding</keyword>
<feature type="domain" description="HTH luxR-type" evidence="1">
    <location>
        <begin position="7"/>
        <end position="64"/>
    </location>
</feature>
<accession>A0A7W7CG22</accession>
<dbReference type="SMART" id="SM00421">
    <property type="entry name" value="HTH_LUXR"/>
    <property type="match status" value="1"/>
</dbReference>
<proteinExistence type="predicted"/>
<gene>
    <name evidence="2" type="ORF">HNR67_004962</name>
</gene>
<dbReference type="GO" id="GO:0006355">
    <property type="term" value="P:regulation of DNA-templated transcription"/>
    <property type="evidence" value="ECO:0007669"/>
    <property type="project" value="InterPro"/>
</dbReference>
<name>A0A7W7CG22_9PSEU</name>
<dbReference type="GO" id="GO:0003677">
    <property type="term" value="F:DNA binding"/>
    <property type="evidence" value="ECO:0007669"/>
    <property type="project" value="UniProtKB-KW"/>
</dbReference>
<comment type="caution">
    <text evidence="2">The sequence shown here is derived from an EMBL/GenBank/DDBJ whole genome shotgun (WGS) entry which is preliminary data.</text>
</comment>
<reference evidence="2 3" key="1">
    <citation type="submission" date="2020-08" db="EMBL/GenBank/DDBJ databases">
        <title>Sequencing the genomes of 1000 actinobacteria strains.</title>
        <authorList>
            <person name="Klenk H.-P."/>
        </authorList>
    </citation>
    <scope>NUCLEOTIDE SEQUENCE [LARGE SCALE GENOMIC DNA]</scope>
    <source>
        <strain evidence="2 3">DSM 44230</strain>
    </source>
</reference>
<evidence type="ECO:0000313" key="3">
    <source>
        <dbReference type="Proteomes" id="UP000533598"/>
    </source>
</evidence>
<keyword evidence="3" id="KW-1185">Reference proteome</keyword>
<dbReference type="InterPro" id="IPR016032">
    <property type="entry name" value="Sig_transdc_resp-reg_C-effctor"/>
</dbReference>
<dbReference type="EMBL" id="JACHMH010000001">
    <property type="protein sequence ID" value="MBB4678844.1"/>
    <property type="molecule type" value="Genomic_DNA"/>
</dbReference>
<dbReference type="AlphaFoldDB" id="A0A7W7CG22"/>
<protein>
    <submittedName>
        <fullName evidence="2">DNA-binding CsgD family transcriptional regulator</fullName>
    </submittedName>
</protein>
<dbReference type="InterPro" id="IPR000792">
    <property type="entry name" value="Tscrpt_reg_LuxR_C"/>
</dbReference>
<dbReference type="Pfam" id="PF00196">
    <property type="entry name" value="GerE"/>
    <property type="match status" value="1"/>
</dbReference>
<organism evidence="2 3">
    <name type="scientific">Crossiella cryophila</name>
    <dbReference type="NCBI Taxonomy" id="43355"/>
    <lineage>
        <taxon>Bacteria</taxon>
        <taxon>Bacillati</taxon>
        <taxon>Actinomycetota</taxon>
        <taxon>Actinomycetes</taxon>
        <taxon>Pseudonocardiales</taxon>
        <taxon>Pseudonocardiaceae</taxon>
        <taxon>Crossiella</taxon>
    </lineage>
</organism>
<dbReference type="Proteomes" id="UP000533598">
    <property type="component" value="Unassembled WGS sequence"/>
</dbReference>
<dbReference type="InterPro" id="IPR036388">
    <property type="entry name" value="WH-like_DNA-bd_sf"/>
</dbReference>
<sequence>MTAHDRTPALSATRARILEGIAAGATSQRLAARLHLSVRGVEYHLAAMQRAFAASNRVTLVARAYAAGVLVAGSWPPRVAEEVAEPEAS</sequence>
<dbReference type="SUPFAM" id="SSF46894">
    <property type="entry name" value="C-terminal effector domain of the bipartite response regulators"/>
    <property type="match status" value="1"/>
</dbReference>
<evidence type="ECO:0000313" key="2">
    <source>
        <dbReference type="EMBL" id="MBB4678844.1"/>
    </source>
</evidence>
<dbReference type="RefSeq" id="WP_221490042.1">
    <property type="nucleotide sequence ID" value="NZ_BAAAUI010000052.1"/>
</dbReference>
<dbReference type="Gene3D" id="1.10.10.10">
    <property type="entry name" value="Winged helix-like DNA-binding domain superfamily/Winged helix DNA-binding domain"/>
    <property type="match status" value="1"/>
</dbReference>